<dbReference type="STRING" id="1837282.A6F49_15050"/>
<feature type="domain" description="N-acetyltransferase" evidence="1">
    <location>
        <begin position="3"/>
        <end position="164"/>
    </location>
</feature>
<dbReference type="OrthoDB" id="9797989at2"/>
<dbReference type="SUPFAM" id="SSF55729">
    <property type="entry name" value="Acyl-CoA N-acyltransferases (Nat)"/>
    <property type="match status" value="1"/>
</dbReference>
<dbReference type="Gene3D" id="3.40.630.30">
    <property type="match status" value="1"/>
</dbReference>
<evidence type="ECO:0000313" key="2">
    <source>
        <dbReference type="EMBL" id="OAV59200.1"/>
    </source>
</evidence>
<accession>A0A1B7LW18</accession>
<proteinExistence type="predicted"/>
<dbReference type="Proteomes" id="UP000078292">
    <property type="component" value="Unassembled WGS sequence"/>
</dbReference>
<comment type="caution">
    <text evidence="2">The sequence shown here is derived from an EMBL/GenBank/DDBJ whole genome shotgun (WGS) entry which is preliminary data.</text>
</comment>
<evidence type="ECO:0000313" key="3">
    <source>
        <dbReference type="Proteomes" id="UP000078292"/>
    </source>
</evidence>
<evidence type="ECO:0000259" key="1">
    <source>
        <dbReference type="PROSITE" id="PS51186"/>
    </source>
</evidence>
<keyword evidence="3" id="KW-1185">Reference proteome</keyword>
<dbReference type="InterPro" id="IPR016181">
    <property type="entry name" value="Acyl_CoA_acyltransferase"/>
</dbReference>
<dbReference type="PANTHER" id="PTHR39173">
    <property type="entry name" value="ACETYLTRANSFERASE"/>
    <property type="match status" value="1"/>
</dbReference>
<reference evidence="2 3" key="1">
    <citation type="submission" date="2016-04" db="EMBL/GenBank/DDBJ databases">
        <title>First whole genome shotgun sequence of the bacterium Enteractinococcus sp. strain UASWS1574.</title>
        <authorList>
            <person name="Crovadore J."/>
            <person name="Chablais R."/>
            <person name="Lefort F."/>
        </authorList>
    </citation>
    <scope>NUCLEOTIDE SEQUENCE [LARGE SCALE GENOMIC DNA]</scope>
    <source>
        <strain evidence="2 3">UASWS1574</strain>
    </source>
</reference>
<dbReference type="PROSITE" id="PS51186">
    <property type="entry name" value="GNAT"/>
    <property type="match status" value="1"/>
</dbReference>
<dbReference type="GO" id="GO:0016747">
    <property type="term" value="F:acyltransferase activity, transferring groups other than amino-acyl groups"/>
    <property type="evidence" value="ECO:0007669"/>
    <property type="project" value="InterPro"/>
</dbReference>
<dbReference type="Pfam" id="PF13302">
    <property type="entry name" value="Acetyltransf_3"/>
    <property type="match status" value="1"/>
</dbReference>
<dbReference type="RefSeq" id="WP_043058835.1">
    <property type="nucleotide sequence ID" value="NZ_LXEY01000022.1"/>
</dbReference>
<dbReference type="InterPro" id="IPR000182">
    <property type="entry name" value="GNAT_dom"/>
</dbReference>
<dbReference type="CDD" id="cd04301">
    <property type="entry name" value="NAT_SF"/>
    <property type="match status" value="1"/>
</dbReference>
<organism evidence="2 3">
    <name type="scientific">Enteractinococcus helveticum</name>
    <dbReference type="NCBI Taxonomy" id="1837282"/>
    <lineage>
        <taxon>Bacteria</taxon>
        <taxon>Bacillati</taxon>
        <taxon>Actinomycetota</taxon>
        <taxon>Actinomycetes</taxon>
        <taxon>Micrococcales</taxon>
        <taxon>Micrococcaceae</taxon>
    </lineage>
</organism>
<keyword evidence="2" id="KW-0808">Transferase</keyword>
<gene>
    <name evidence="2" type="ORF">A6F49_15050</name>
</gene>
<name>A0A1B7LW18_9MICC</name>
<protein>
    <submittedName>
        <fullName evidence="2">Acetyltransferase</fullName>
    </submittedName>
</protein>
<dbReference type="PANTHER" id="PTHR39173:SF1">
    <property type="entry name" value="ACETYLTRANSFERASE"/>
    <property type="match status" value="1"/>
</dbReference>
<dbReference type="EMBL" id="LXEY01000022">
    <property type="protein sequence ID" value="OAV59200.1"/>
    <property type="molecule type" value="Genomic_DNA"/>
</dbReference>
<sequence length="167" mass="19021">MTLHLRYPKPDDENVVRALHEQLLAHDGFEFLLAQGSWDEILQTIEHEARGVNLPAGRVPADFFLVEVEGEMVGRVSIRHRLNEYLFNFGGHIGYAVAPEYRGRGYAQLILRRALDHLSTLGVDQALITCQNENLLSARVIEKCGGVLEDVRRDGDTAFRRYWIFTS</sequence>
<dbReference type="AlphaFoldDB" id="A0A1B7LW18"/>